<feature type="transmembrane region" description="Helical" evidence="1">
    <location>
        <begin position="123"/>
        <end position="144"/>
    </location>
</feature>
<keyword evidence="1" id="KW-1133">Transmembrane helix</keyword>
<accession>A0A5R9B4F2</accession>
<evidence type="ECO:0000313" key="2">
    <source>
        <dbReference type="EMBL" id="TLP90026.1"/>
    </source>
</evidence>
<proteinExistence type="predicted"/>
<feature type="transmembrane region" description="Helical" evidence="1">
    <location>
        <begin position="88"/>
        <end position="111"/>
    </location>
</feature>
<dbReference type="EMBL" id="VBTJ01000002">
    <property type="protein sequence ID" value="TLP90026.1"/>
    <property type="molecule type" value="Genomic_DNA"/>
</dbReference>
<reference evidence="2 3" key="1">
    <citation type="submission" date="2019-05" db="EMBL/GenBank/DDBJ databases">
        <title>The metagenome of a microbial culture collection derived from dairy environment covers the genomic content of the human microbiome.</title>
        <authorList>
            <person name="Roder T."/>
            <person name="Wuthrich D."/>
            <person name="Sattari Z."/>
            <person name="Von Ah U."/>
            <person name="Bar C."/>
            <person name="Ronchi F."/>
            <person name="Macpherson A.J."/>
            <person name="Ganal-Vonarburg S.C."/>
            <person name="Bruggmann R."/>
            <person name="Vergeres G."/>
        </authorList>
    </citation>
    <scope>NUCLEOTIDE SEQUENCE [LARGE SCALE GENOMIC DNA]</scope>
    <source>
        <strain evidence="2 3">FAM 20833</strain>
    </source>
</reference>
<keyword evidence="1" id="KW-0812">Transmembrane</keyword>
<organism evidence="2 3">
    <name type="scientific">Staphylococcus xylosus</name>
    <dbReference type="NCBI Taxonomy" id="1288"/>
    <lineage>
        <taxon>Bacteria</taxon>
        <taxon>Bacillati</taxon>
        <taxon>Bacillota</taxon>
        <taxon>Bacilli</taxon>
        <taxon>Bacillales</taxon>
        <taxon>Staphylococcaceae</taxon>
        <taxon>Staphylococcus</taxon>
    </lineage>
</organism>
<name>A0A5R9B4F2_STAXY</name>
<keyword evidence="1" id="KW-0472">Membrane</keyword>
<dbReference type="GeneID" id="45498082"/>
<evidence type="ECO:0000256" key="1">
    <source>
        <dbReference type="SAM" id="Phobius"/>
    </source>
</evidence>
<feature type="transmembrane region" description="Helical" evidence="1">
    <location>
        <begin position="49"/>
        <end position="67"/>
    </location>
</feature>
<gene>
    <name evidence="2" type="ORF">FEZ53_11315</name>
</gene>
<dbReference type="RefSeq" id="WP_042363441.1">
    <property type="nucleotide sequence ID" value="NZ_CABIVW010000004.1"/>
</dbReference>
<protein>
    <submittedName>
        <fullName evidence="2">Uncharacterized protein</fullName>
    </submittedName>
</protein>
<sequence length="154" mass="17551">MSNTKNSRTSSVAESLFNKEAYFSIVVIWTLIMLRDCLGHKGISFHFDVNQFFEVCLLLVPTAFISSKKIIKNVKVNTIFNKRVVTTLIIICSFFTVLGMIIIVISNHYFIHLNFIVALLPTILFNMIGLLFIISGLFNILVIIQVKYLSNENI</sequence>
<evidence type="ECO:0000313" key="3">
    <source>
        <dbReference type="Proteomes" id="UP000307747"/>
    </source>
</evidence>
<feature type="transmembrane region" description="Helical" evidence="1">
    <location>
        <begin position="21"/>
        <end position="43"/>
    </location>
</feature>
<dbReference type="Proteomes" id="UP000307747">
    <property type="component" value="Unassembled WGS sequence"/>
</dbReference>
<dbReference type="AlphaFoldDB" id="A0A5R9B4F2"/>
<comment type="caution">
    <text evidence="2">The sequence shown here is derived from an EMBL/GenBank/DDBJ whole genome shotgun (WGS) entry which is preliminary data.</text>
</comment>